<feature type="region of interest" description="Disordered" evidence="1">
    <location>
        <begin position="26"/>
        <end position="98"/>
    </location>
</feature>
<dbReference type="Proteomes" id="UP000664521">
    <property type="component" value="Unassembled WGS sequence"/>
</dbReference>
<dbReference type="EMBL" id="CAJPDS010000017">
    <property type="protein sequence ID" value="CAF9915981.1"/>
    <property type="molecule type" value="Genomic_DNA"/>
</dbReference>
<dbReference type="AlphaFoldDB" id="A0A8H3F838"/>
<organism evidence="2 3">
    <name type="scientific">Heterodermia speciosa</name>
    <dbReference type="NCBI Taxonomy" id="116794"/>
    <lineage>
        <taxon>Eukaryota</taxon>
        <taxon>Fungi</taxon>
        <taxon>Dikarya</taxon>
        <taxon>Ascomycota</taxon>
        <taxon>Pezizomycotina</taxon>
        <taxon>Lecanoromycetes</taxon>
        <taxon>OSLEUM clade</taxon>
        <taxon>Lecanoromycetidae</taxon>
        <taxon>Caliciales</taxon>
        <taxon>Physciaceae</taxon>
        <taxon>Heterodermia</taxon>
    </lineage>
</organism>
<evidence type="ECO:0000256" key="1">
    <source>
        <dbReference type="SAM" id="MobiDB-lite"/>
    </source>
</evidence>
<name>A0A8H3F838_9LECA</name>
<sequence>MPLPKSISHSSLRPLGVTRAPFYAASQHVRSYNVPHKVTFDQTKKGNDPKGDEDKSAKPQSGDQESHPQKQPDPQKSPSSSTGIETEGPGDSKAGKGS</sequence>
<evidence type="ECO:0000313" key="3">
    <source>
        <dbReference type="Proteomes" id="UP000664521"/>
    </source>
</evidence>
<gene>
    <name evidence="2" type="ORF">HETSPECPRED_002701</name>
</gene>
<reference evidence="2" key="1">
    <citation type="submission" date="2021-03" db="EMBL/GenBank/DDBJ databases">
        <authorList>
            <person name="Tagirdzhanova G."/>
        </authorList>
    </citation>
    <scope>NUCLEOTIDE SEQUENCE</scope>
</reference>
<dbReference type="OrthoDB" id="4160091at2759"/>
<protein>
    <submittedName>
        <fullName evidence="2">Uncharacterized protein</fullName>
    </submittedName>
</protein>
<accession>A0A8H3F838</accession>
<feature type="compositionally biased region" description="Basic and acidic residues" evidence="1">
    <location>
        <begin position="38"/>
        <end position="57"/>
    </location>
</feature>
<comment type="caution">
    <text evidence="2">The sequence shown here is derived from an EMBL/GenBank/DDBJ whole genome shotgun (WGS) entry which is preliminary data.</text>
</comment>
<feature type="compositionally biased region" description="Low complexity" evidence="1">
    <location>
        <begin position="72"/>
        <end position="81"/>
    </location>
</feature>
<proteinExistence type="predicted"/>
<evidence type="ECO:0000313" key="2">
    <source>
        <dbReference type="EMBL" id="CAF9915981.1"/>
    </source>
</evidence>
<keyword evidence="3" id="KW-1185">Reference proteome</keyword>